<proteinExistence type="predicted"/>
<sequence length="210" mass="22301">MDILCGQNLGHVVDGRWILDDVSVSVTAGERVALIGPSGSGKSTLLGLLAGIIRPTQGRVLFRGEPVDGDRRRQIALILQGYGLVSLLTAEENIEVVLHATGHSPAEARRTAAEALETVGLGPFATHLTDQLSGGQQQRMAVALALARRPAVILADEPTAEQDPVHRDLVLDRLLAQADRGAALVLATHDPEVADRCDRIVRLDDGRLAA</sequence>
<dbReference type="InterPro" id="IPR003593">
    <property type="entry name" value="AAA+_ATPase"/>
</dbReference>
<dbReference type="GO" id="GO:0005524">
    <property type="term" value="F:ATP binding"/>
    <property type="evidence" value="ECO:0007669"/>
    <property type="project" value="UniProtKB-KW"/>
</dbReference>
<keyword evidence="5" id="KW-1185">Reference proteome</keyword>
<dbReference type="PROSITE" id="PS00211">
    <property type="entry name" value="ABC_TRANSPORTER_1"/>
    <property type="match status" value="1"/>
</dbReference>
<dbReference type="Pfam" id="PF00005">
    <property type="entry name" value="ABC_tran"/>
    <property type="match status" value="1"/>
</dbReference>
<evidence type="ECO:0000259" key="3">
    <source>
        <dbReference type="PROSITE" id="PS50893"/>
    </source>
</evidence>
<evidence type="ECO:0000313" key="4">
    <source>
        <dbReference type="EMBL" id="MBC6469386.1"/>
    </source>
</evidence>
<dbReference type="Proteomes" id="UP000805614">
    <property type="component" value="Unassembled WGS sequence"/>
</dbReference>
<evidence type="ECO:0000313" key="5">
    <source>
        <dbReference type="Proteomes" id="UP000805614"/>
    </source>
</evidence>
<gene>
    <name evidence="4" type="ORF">HKK74_28400</name>
</gene>
<evidence type="ECO:0000256" key="2">
    <source>
        <dbReference type="ARBA" id="ARBA00022840"/>
    </source>
</evidence>
<keyword evidence="2 4" id="KW-0067">ATP-binding</keyword>
<name>A0ABR7LX59_9ACTN</name>
<dbReference type="EMBL" id="JABVEC010000026">
    <property type="protein sequence ID" value="MBC6469386.1"/>
    <property type="molecule type" value="Genomic_DNA"/>
</dbReference>
<dbReference type="InterPro" id="IPR017871">
    <property type="entry name" value="ABC_transporter-like_CS"/>
</dbReference>
<protein>
    <submittedName>
        <fullName evidence="4">ATP-binding cassette domain-containing protein</fullName>
    </submittedName>
</protein>
<dbReference type="PROSITE" id="PS50893">
    <property type="entry name" value="ABC_TRANSPORTER_2"/>
    <property type="match status" value="1"/>
</dbReference>
<evidence type="ECO:0000256" key="1">
    <source>
        <dbReference type="ARBA" id="ARBA00022741"/>
    </source>
</evidence>
<reference evidence="4 5" key="1">
    <citation type="submission" date="2020-06" db="EMBL/GenBank/DDBJ databases">
        <title>Actinomadura xiongansis sp. nov., isolated from soil of Baiyangdian.</title>
        <authorList>
            <person name="Zhang X."/>
        </authorList>
    </citation>
    <scope>NUCLEOTIDE SEQUENCE [LARGE SCALE GENOMIC DNA]</scope>
    <source>
        <strain evidence="4 5">HBUM206468</strain>
    </source>
</reference>
<dbReference type="SUPFAM" id="SSF52540">
    <property type="entry name" value="P-loop containing nucleoside triphosphate hydrolases"/>
    <property type="match status" value="1"/>
</dbReference>
<feature type="domain" description="ABC transporter" evidence="3">
    <location>
        <begin position="4"/>
        <end position="210"/>
    </location>
</feature>
<dbReference type="InterPro" id="IPR015854">
    <property type="entry name" value="ABC_transpr_LolD-like"/>
</dbReference>
<organism evidence="4 5">
    <name type="scientific">Actinomadura alba</name>
    <dbReference type="NCBI Taxonomy" id="406431"/>
    <lineage>
        <taxon>Bacteria</taxon>
        <taxon>Bacillati</taxon>
        <taxon>Actinomycetota</taxon>
        <taxon>Actinomycetes</taxon>
        <taxon>Streptosporangiales</taxon>
        <taxon>Thermomonosporaceae</taxon>
        <taxon>Actinomadura</taxon>
    </lineage>
</organism>
<dbReference type="InterPro" id="IPR027417">
    <property type="entry name" value="P-loop_NTPase"/>
</dbReference>
<dbReference type="InterPro" id="IPR003439">
    <property type="entry name" value="ABC_transporter-like_ATP-bd"/>
</dbReference>
<dbReference type="SMART" id="SM00382">
    <property type="entry name" value="AAA"/>
    <property type="match status" value="1"/>
</dbReference>
<comment type="caution">
    <text evidence="4">The sequence shown here is derived from an EMBL/GenBank/DDBJ whole genome shotgun (WGS) entry which is preliminary data.</text>
</comment>
<accession>A0ABR7LX59</accession>
<dbReference type="PANTHER" id="PTHR24220">
    <property type="entry name" value="IMPORT ATP-BINDING PROTEIN"/>
    <property type="match status" value="1"/>
</dbReference>
<dbReference type="Gene3D" id="3.40.50.300">
    <property type="entry name" value="P-loop containing nucleotide triphosphate hydrolases"/>
    <property type="match status" value="1"/>
</dbReference>
<keyword evidence="1" id="KW-0547">Nucleotide-binding</keyword>
<dbReference type="PANTHER" id="PTHR24220:SF659">
    <property type="entry name" value="TRANSPORTER, PUTATIVE-RELATED"/>
    <property type="match status" value="1"/>
</dbReference>